<dbReference type="InterPro" id="IPR036866">
    <property type="entry name" value="RibonucZ/Hydroxyglut_hydro"/>
</dbReference>
<dbReference type="RefSeq" id="WP_273676686.1">
    <property type="nucleotide sequence ID" value="NZ_JAQQXQ010000003.1"/>
</dbReference>
<evidence type="ECO:0000313" key="5">
    <source>
        <dbReference type="Proteomes" id="UP001216558"/>
    </source>
</evidence>
<feature type="chain" id="PRO_5045486088" evidence="2">
    <location>
        <begin position="26"/>
        <end position="360"/>
    </location>
</feature>
<dbReference type="CDD" id="cd07719">
    <property type="entry name" value="arylsulfatase_AtsA-like_MBL-fold"/>
    <property type="match status" value="1"/>
</dbReference>
<dbReference type="SUPFAM" id="SSF56281">
    <property type="entry name" value="Metallo-hydrolase/oxidoreductase"/>
    <property type="match status" value="1"/>
</dbReference>
<evidence type="ECO:0000256" key="2">
    <source>
        <dbReference type="SAM" id="SignalP"/>
    </source>
</evidence>
<dbReference type="InterPro" id="IPR044094">
    <property type="entry name" value="AtsA-like_MBL-fold"/>
</dbReference>
<sequence length="360" mass="37972">MKRSAKFALVVAGIAVAGFAGFKVAQGPLTQAVFEYEVDRNLGRDPSAALPDGLHVYVCGSGSPMADPDRAGACLGVIAGQQRMIFDVGSGSIRVLGRMGFPVGRTDKLFLTHLHSDHFDGLGELMVQSWVPNARAVPLPMLGPPGTAELAEGFNLAYRIDSGYRTAHHGPEVANPAGYGLAPEEIVIPEGATSVEVLRDGDLVVTAIRVSHDPVKDAYGYRIDYKGRSIAISGDTAFDPAFAEASKGVDVMFHEALDVDMIATMGEAAQRNGAKPVAKVLADIPGYHTDPVDAARIAALAGARMLVYYHTIPPMPSSLIENMFLEGTGKAFGGDIRLGDDGDLVSLPAGSQTIDYTHVL</sequence>
<keyword evidence="2" id="KW-0732">Signal</keyword>
<dbReference type="PANTHER" id="PTHR46018">
    <property type="entry name" value="ZINC PHOSPHODIESTERASE ELAC PROTEIN 1"/>
    <property type="match status" value="1"/>
</dbReference>
<name>A0ABT5JQZ0_9SPHN</name>
<dbReference type="SMART" id="SM00849">
    <property type="entry name" value="Lactamase_B"/>
    <property type="match status" value="1"/>
</dbReference>
<keyword evidence="1" id="KW-0378">Hydrolase</keyword>
<accession>A0ABT5JQZ0</accession>
<comment type="caution">
    <text evidence="4">The sequence shown here is derived from an EMBL/GenBank/DDBJ whole genome shotgun (WGS) entry which is preliminary data.</text>
</comment>
<gene>
    <name evidence="4" type="ORF">OIK40_04860</name>
</gene>
<feature type="signal peptide" evidence="2">
    <location>
        <begin position="1"/>
        <end position="25"/>
    </location>
</feature>
<feature type="domain" description="Metallo-beta-lactamase" evidence="3">
    <location>
        <begin position="71"/>
        <end position="288"/>
    </location>
</feature>
<dbReference type="Pfam" id="PF12706">
    <property type="entry name" value="Lactamase_B_2"/>
    <property type="match status" value="1"/>
</dbReference>
<evidence type="ECO:0000313" key="4">
    <source>
        <dbReference type="EMBL" id="MDC8753972.1"/>
    </source>
</evidence>
<organism evidence="4 5">
    <name type="scientific">Erythrobacter fulvus</name>
    <dbReference type="NCBI Taxonomy" id="2987523"/>
    <lineage>
        <taxon>Bacteria</taxon>
        <taxon>Pseudomonadati</taxon>
        <taxon>Pseudomonadota</taxon>
        <taxon>Alphaproteobacteria</taxon>
        <taxon>Sphingomonadales</taxon>
        <taxon>Erythrobacteraceae</taxon>
        <taxon>Erythrobacter/Porphyrobacter group</taxon>
        <taxon>Erythrobacter</taxon>
    </lineage>
</organism>
<dbReference type="PANTHER" id="PTHR46018:SF2">
    <property type="entry name" value="ZINC PHOSPHODIESTERASE ELAC PROTEIN 1"/>
    <property type="match status" value="1"/>
</dbReference>
<evidence type="ECO:0000259" key="3">
    <source>
        <dbReference type="SMART" id="SM00849"/>
    </source>
</evidence>
<dbReference type="Gene3D" id="3.60.15.10">
    <property type="entry name" value="Ribonuclease Z/Hydroxyacylglutathione hydrolase-like"/>
    <property type="match status" value="1"/>
</dbReference>
<dbReference type="EMBL" id="JAQQXQ010000003">
    <property type="protein sequence ID" value="MDC8753972.1"/>
    <property type="molecule type" value="Genomic_DNA"/>
</dbReference>
<keyword evidence="5" id="KW-1185">Reference proteome</keyword>
<evidence type="ECO:0000256" key="1">
    <source>
        <dbReference type="ARBA" id="ARBA00022801"/>
    </source>
</evidence>
<dbReference type="InterPro" id="IPR001279">
    <property type="entry name" value="Metallo-B-lactamas"/>
</dbReference>
<protein>
    <submittedName>
        <fullName evidence="4">MBL fold metallo-hydrolase</fullName>
    </submittedName>
</protein>
<dbReference type="Proteomes" id="UP001216558">
    <property type="component" value="Unassembled WGS sequence"/>
</dbReference>
<proteinExistence type="predicted"/>
<reference evidence="4 5" key="1">
    <citation type="submission" date="2022-10" db="EMBL/GenBank/DDBJ databases">
        <title>Erythrobacter sp. sf7 Genome sequencing.</title>
        <authorList>
            <person name="Park S."/>
        </authorList>
    </citation>
    <scope>NUCLEOTIDE SEQUENCE [LARGE SCALE GENOMIC DNA]</scope>
    <source>
        <strain evidence="5">sf7</strain>
    </source>
</reference>